<dbReference type="Proteomes" id="UP000327157">
    <property type="component" value="Chromosome 6"/>
</dbReference>
<keyword evidence="2" id="KW-1185">Reference proteome</keyword>
<organism evidence="1 2">
    <name type="scientific">Pyrus ussuriensis x Pyrus communis</name>
    <dbReference type="NCBI Taxonomy" id="2448454"/>
    <lineage>
        <taxon>Eukaryota</taxon>
        <taxon>Viridiplantae</taxon>
        <taxon>Streptophyta</taxon>
        <taxon>Embryophyta</taxon>
        <taxon>Tracheophyta</taxon>
        <taxon>Spermatophyta</taxon>
        <taxon>Magnoliopsida</taxon>
        <taxon>eudicotyledons</taxon>
        <taxon>Gunneridae</taxon>
        <taxon>Pentapetalae</taxon>
        <taxon>rosids</taxon>
        <taxon>fabids</taxon>
        <taxon>Rosales</taxon>
        <taxon>Rosaceae</taxon>
        <taxon>Amygdaloideae</taxon>
        <taxon>Maleae</taxon>
        <taxon>Pyrus</taxon>
    </lineage>
</organism>
<reference evidence="1 2" key="1">
    <citation type="submission" date="2019-09" db="EMBL/GenBank/DDBJ databases">
        <authorList>
            <person name="Ou C."/>
        </authorList>
    </citation>
    <scope>NUCLEOTIDE SEQUENCE [LARGE SCALE GENOMIC DNA]</scope>
    <source>
        <strain evidence="1">S2</strain>
        <tissue evidence="1">Leaf</tissue>
    </source>
</reference>
<name>A0A5N5I1H8_9ROSA</name>
<reference evidence="2" key="2">
    <citation type="submission" date="2019-10" db="EMBL/GenBank/DDBJ databases">
        <title>A de novo genome assembly of a pear dwarfing rootstock.</title>
        <authorList>
            <person name="Wang F."/>
            <person name="Wang J."/>
            <person name="Li S."/>
            <person name="Zhang Y."/>
            <person name="Fang M."/>
            <person name="Ma L."/>
            <person name="Zhao Y."/>
            <person name="Jiang S."/>
        </authorList>
    </citation>
    <scope>NUCLEOTIDE SEQUENCE [LARGE SCALE GENOMIC DNA]</scope>
</reference>
<proteinExistence type="predicted"/>
<evidence type="ECO:0000313" key="2">
    <source>
        <dbReference type="Proteomes" id="UP000327157"/>
    </source>
</evidence>
<evidence type="ECO:0000313" key="1">
    <source>
        <dbReference type="EMBL" id="KAB2632252.1"/>
    </source>
</evidence>
<dbReference type="AlphaFoldDB" id="A0A5N5I1H8"/>
<protein>
    <submittedName>
        <fullName evidence="1">Uncharacterized protein</fullName>
    </submittedName>
</protein>
<gene>
    <name evidence="1" type="ORF">D8674_028499</name>
</gene>
<comment type="caution">
    <text evidence="1">The sequence shown here is derived from an EMBL/GenBank/DDBJ whole genome shotgun (WGS) entry which is preliminary data.</text>
</comment>
<sequence>MNHSRFCLIVEIELDEGPELKASGSIYRKWIRNKLDHITQVVVTSVCWDDECACIEVGEIFSGPGCLRDKSAWLVVCVIKMPRENHVQGLGQVREK</sequence>
<dbReference type="EMBL" id="SMOL01000120">
    <property type="protein sequence ID" value="KAB2632252.1"/>
    <property type="molecule type" value="Genomic_DNA"/>
</dbReference>
<reference evidence="1 2" key="3">
    <citation type="submission" date="2019-11" db="EMBL/GenBank/DDBJ databases">
        <title>A de novo genome assembly of a pear dwarfing rootstock.</title>
        <authorList>
            <person name="Wang F."/>
            <person name="Wang J."/>
            <person name="Li S."/>
            <person name="Zhang Y."/>
            <person name="Fang M."/>
            <person name="Ma L."/>
            <person name="Zhao Y."/>
            <person name="Jiang S."/>
        </authorList>
    </citation>
    <scope>NUCLEOTIDE SEQUENCE [LARGE SCALE GENOMIC DNA]</scope>
    <source>
        <strain evidence="1">S2</strain>
        <tissue evidence="1">Leaf</tissue>
    </source>
</reference>
<accession>A0A5N5I1H8</accession>